<evidence type="ECO:0000313" key="2">
    <source>
        <dbReference type="EMBL" id="KBZ61150.1"/>
    </source>
</evidence>
<evidence type="ECO:0000256" key="1">
    <source>
        <dbReference type="SAM" id="Phobius"/>
    </source>
</evidence>
<evidence type="ECO:0000313" key="3">
    <source>
        <dbReference type="Proteomes" id="UP000025947"/>
    </source>
</evidence>
<gene>
    <name evidence="2" type="ORF">K875_04101</name>
</gene>
<proteinExistence type="predicted"/>
<dbReference type="Proteomes" id="UP000025947">
    <property type="component" value="Unassembled WGS sequence"/>
</dbReference>
<protein>
    <submittedName>
        <fullName evidence="2">Uncharacterized protein</fullName>
    </submittedName>
</protein>
<dbReference type="EMBL" id="JLXW01000010">
    <property type="protein sequence ID" value="KBZ61150.1"/>
    <property type="molecule type" value="Genomic_DNA"/>
</dbReference>
<comment type="caution">
    <text evidence="2">The sequence shown here is derived from an EMBL/GenBank/DDBJ whole genome shotgun (WGS) entry which is preliminary data.</text>
</comment>
<organism evidence="2 3">
    <name type="scientific">Mycobacterium [tuberculosis] TKK-01-0051</name>
    <dbReference type="NCBI Taxonomy" id="1324261"/>
    <lineage>
        <taxon>Bacteria</taxon>
        <taxon>Bacillati</taxon>
        <taxon>Actinomycetota</taxon>
        <taxon>Actinomycetes</taxon>
        <taxon>Mycobacteriales</taxon>
        <taxon>Mycobacteriaceae</taxon>
        <taxon>Mycobacterium</taxon>
        <taxon>Mycobacterium avium complex (MAC)</taxon>
    </lineage>
</organism>
<dbReference type="RefSeq" id="WP_234009935.1">
    <property type="nucleotide sequence ID" value="NZ_KK328284.1"/>
</dbReference>
<keyword evidence="1" id="KW-0812">Transmembrane</keyword>
<feature type="transmembrane region" description="Helical" evidence="1">
    <location>
        <begin position="6"/>
        <end position="25"/>
    </location>
</feature>
<dbReference type="PATRIC" id="fig|1324261.3.peg.4144"/>
<dbReference type="HOGENOM" id="CLU_2789534_0_0_11"/>
<keyword evidence="3" id="KW-1185">Reference proteome</keyword>
<accession>A0A051TWF1</accession>
<dbReference type="AlphaFoldDB" id="A0A051TWF1"/>
<reference evidence="2 3" key="1">
    <citation type="submission" date="2014-04" db="EMBL/GenBank/DDBJ databases">
        <title>The Genome Sequence of Mycobacterium tuberculosis TKK-01-0051.</title>
        <authorList>
            <consortium name="The Broad Institute Genomics Platform"/>
            <consortium name="The Broad Institute Genome Sequencing Center for Infectious Disease"/>
            <person name="Earl A.M."/>
            <person name="Cohen K."/>
            <person name="Pym A."/>
            <person name="Bishai W."/>
            <person name="Maharaj K."/>
            <person name="Desjardins C."/>
            <person name="Abeel T."/>
            <person name="Young S."/>
            <person name="Zeng Q."/>
            <person name="Gargeya S."/>
            <person name="Abouelleil A."/>
            <person name="Alvarado L."/>
            <person name="Chapman S.B."/>
            <person name="Gainer-Dewar J."/>
            <person name="Goldberg J."/>
            <person name="Griggs A."/>
            <person name="Gujja S."/>
            <person name="Hansen M."/>
            <person name="Howarth C."/>
            <person name="Imamovic A."/>
            <person name="Larimer J."/>
            <person name="Murphy C."/>
            <person name="Naylor J."/>
            <person name="Pearson M."/>
            <person name="Poon T.W."/>
            <person name="Priest M."/>
            <person name="Roberts A."/>
            <person name="Saif S."/>
            <person name="Shea T."/>
            <person name="Sykes S."/>
            <person name="Wortman J."/>
            <person name="Nusbaum C."/>
            <person name="Birren B."/>
        </authorList>
    </citation>
    <scope>NUCLEOTIDE SEQUENCE [LARGE SCALE GENOMIC DNA]</scope>
    <source>
        <strain evidence="2 3">TKK-01-0051</strain>
    </source>
</reference>
<name>A0A051TWF1_9MYCO</name>
<sequence>MTAVEALARVTAITMIVGAATAVIAPRAHADVALLSADEPLSGSDTAIILGGTFMPTRSTDYTQSAEN</sequence>
<keyword evidence="1" id="KW-1133">Transmembrane helix</keyword>
<keyword evidence="1" id="KW-0472">Membrane</keyword>